<proteinExistence type="predicted"/>
<reference evidence="1 2" key="1">
    <citation type="journal article" date="2014" name="BMC Genomics">
        <title>Genome based analysis of type-I polyketide synthase and nonribosomal peptide synthetase gene clusters in seven strains of five representative Nocardia species.</title>
        <authorList>
            <person name="Komaki H."/>
            <person name="Ichikawa N."/>
            <person name="Hosoyama A."/>
            <person name="Takahashi-Nakaguchi A."/>
            <person name="Matsuzawa T."/>
            <person name="Suzuki K."/>
            <person name="Fujita N."/>
            <person name="Gonoi T."/>
        </authorList>
    </citation>
    <scope>NUCLEOTIDE SEQUENCE [LARGE SCALE GENOMIC DNA]</scope>
    <source>
        <strain evidence="1 2">NBRC 15531</strain>
    </source>
</reference>
<name>U5E6Q2_NOCAS</name>
<gene>
    <name evidence="1" type="ORF">NCAST_05_04130</name>
</gene>
<accession>U5E6Q2</accession>
<sequence>MILTTAGMILGGAAAIDLLDGAGTNAAPEPVAGYNVLHNTATAHSESSSLAVVRGLLATESADGPGHTASAPAQ</sequence>
<dbReference type="Proteomes" id="UP000017048">
    <property type="component" value="Unassembled WGS sequence"/>
</dbReference>
<comment type="caution">
    <text evidence="1">The sequence shown here is derived from an EMBL/GenBank/DDBJ whole genome shotgun (WGS) entry which is preliminary data.</text>
</comment>
<organism evidence="1 2">
    <name type="scientific">Nocardia asteroides NBRC 15531</name>
    <dbReference type="NCBI Taxonomy" id="1110697"/>
    <lineage>
        <taxon>Bacteria</taxon>
        <taxon>Bacillati</taxon>
        <taxon>Actinomycetota</taxon>
        <taxon>Actinomycetes</taxon>
        <taxon>Mycobacteriales</taxon>
        <taxon>Nocardiaceae</taxon>
        <taxon>Nocardia</taxon>
    </lineage>
</organism>
<protein>
    <submittedName>
        <fullName evidence="1">Uncharacterized protein</fullName>
    </submittedName>
</protein>
<evidence type="ECO:0000313" key="1">
    <source>
        <dbReference type="EMBL" id="GAD81976.1"/>
    </source>
</evidence>
<evidence type="ECO:0000313" key="2">
    <source>
        <dbReference type="Proteomes" id="UP000017048"/>
    </source>
</evidence>
<dbReference type="AlphaFoldDB" id="U5E6Q2"/>
<dbReference type="EMBL" id="BAFO02000005">
    <property type="protein sequence ID" value="GAD81976.1"/>
    <property type="molecule type" value="Genomic_DNA"/>
</dbReference>
<keyword evidence="2" id="KW-1185">Reference proteome</keyword>